<sequence>MAIVGGDVYGAGEWVEIGCVNCVADGQLVDSVVHLCFDSRLEMLYTASSSGIVTAMDMVSLQRYASIALPAVPTSSPHGTAFAIRALLPRINEPGCLVATANRLSVLSPGGVPHAEIVSRSRKPRVPSAVAPVSSMDSTCLRNIRCMDQSPFNTSQVLLCGGHPSAKVGVVDLERERVLIDSALSVFSSANASSPSYEATCVRWAPSAASFSAVGCVSGLVSLRDASTLRQIGSLRPLPSAVTSIDCFETLLAVASYSISGGPYLYSELYLHDIRMLGSTTGSLASAADASLLHVVPAVNGIVQLRFDDSLQLARDDVALWSLSSKGELSAFSLHDLSLSSTTPPAPTDALRLDADEDLFMCLAVSRAGLVCAGDQSGFAHVWSQEGLTASVHETPEQLPEPRPVSAGHARINIRPSFQQLPPHALDIEIGIPVPVNGEREPHEENGNQDEKMDLLPELTKLLPSGKRPFAHFPRHLKPELIKSAYFHGGHYYTHAPRWFIPNCVQSQVIDEPDVSSAAASRAVESGPFDPESQSSPNLSSPWGRVARKYADSAALESIEGFNFAPLNQSASMSGLQNALPNSYVNALLQALYLQQPLRTLLEDHRCARELCISCELRFLFQMLSSGAQEVACESSNFTRAFMKLPNAMALGVLEDSKSLGLVPELRRVENLSIFLLEQLKKDEEEQANLSKPTTSSSSERTETPLETPRTWMEQIFGLQVRIEEKFASLARSTTRISTLFQVTLNYSANQSGTASSSEQQEAPNSHSFVQLLADALDRRLPAMRAFSKELGVHDTLQQTRRVQTLPNLLILGCNAGSPGWEQFWSPQLPESITSPEDVANHIMSHAEQRSGKDTALRGGCALPMNLRIQVEATRGVEVEEMTRESSEIREAAEDTGLCVAEYDLCAVIARVQSSVLHLVAYVDVQDSKHTADRSPPWWVLNDFSIARCQSDDEVTRFHVQWKLPCILMYKRRDMHARLAIKRAEHVVEHELRELFTTAGNRAVPLSEREIPEVIGKGLLVALDCEFVMMEREQVDIRGDLSKTVVRPARMALARVSVLRGQGSFAGTPFVDDYIAMSETPVDHLTRFSGLREGDLVAGSSPYKLTGLKRVYLKLLALLNAGCIFVGHGLKNDFRIINFHVPRDQVIDTVHVFHLPGRRYLSLRFLSSTLLESDIQGATHDSIEDSDAALRLYYLSQQHSPRHMESLMDALYAYGRRNQWSANPAEPFQGLAPKKDSPKVH</sequence>
<dbReference type="SMART" id="SM00479">
    <property type="entry name" value="EXOIII"/>
    <property type="match status" value="1"/>
</dbReference>
<feature type="domain" description="USP" evidence="2">
    <location>
        <begin position="574"/>
        <end position="973"/>
    </location>
</feature>
<comment type="caution">
    <text evidence="3">The sequence shown here is derived from an EMBL/GenBank/DDBJ whole genome shotgun (WGS) entry which is preliminary data.</text>
</comment>
<keyword evidence="4" id="KW-1185">Reference proteome</keyword>
<dbReference type="GO" id="GO:0000932">
    <property type="term" value="C:P-body"/>
    <property type="evidence" value="ECO:0007669"/>
    <property type="project" value="TreeGrafter"/>
</dbReference>
<protein>
    <submittedName>
        <fullName evidence="3">PAB-dependent poly(A)-specific ribonuclease subunit PAN2</fullName>
    </submittedName>
</protein>
<gene>
    <name evidence="3" type="ORF">FVE85_8143</name>
</gene>
<dbReference type="GO" id="GO:0031251">
    <property type="term" value="C:PAN complex"/>
    <property type="evidence" value="ECO:0007669"/>
    <property type="project" value="TreeGrafter"/>
</dbReference>
<dbReference type="OMA" id="AGHARIN"/>
<evidence type="ECO:0000313" key="3">
    <source>
        <dbReference type="EMBL" id="KAA8492636.1"/>
    </source>
</evidence>
<dbReference type="SUPFAM" id="SSF53098">
    <property type="entry name" value="Ribonuclease H-like"/>
    <property type="match status" value="1"/>
</dbReference>
<dbReference type="SUPFAM" id="SSF54001">
    <property type="entry name" value="Cysteine proteinases"/>
    <property type="match status" value="1"/>
</dbReference>
<dbReference type="CDD" id="cd06143">
    <property type="entry name" value="PAN2_exo"/>
    <property type="match status" value="1"/>
</dbReference>
<dbReference type="InterPro" id="IPR012337">
    <property type="entry name" value="RNaseH-like_sf"/>
</dbReference>
<dbReference type="PANTHER" id="PTHR15728:SF0">
    <property type="entry name" value="PAN2-PAN3 DEADENYLATION COMPLEX CATALYTIC SUBUNIT PAN2"/>
    <property type="match status" value="1"/>
</dbReference>
<proteinExistence type="predicted"/>
<dbReference type="GO" id="GO:0004535">
    <property type="term" value="F:poly(A)-specific ribonuclease activity"/>
    <property type="evidence" value="ECO:0007669"/>
    <property type="project" value="TreeGrafter"/>
</dbReference>
<dbReference type="InterPro" id="IPR038765">
    <property type="entry name" value="Papain-like_cys_pep_sf"/>
</dbReference>
<dbReference type="InterPro" id="IPR050785">
    <property type="entry name" value="PAN2-PAN3_catalytic_subunit"/>
</dbReference>
<dbReference type="Proteomes" id="UP000324585">
    <property type="component" value="Unassembled WGS sequence"/>
</dbReference>
<dbReference type="PROSITE" id="PS50235">
    <property type="entry name" value="USP_3"/>
    <property type="match status" value="1"/>
</dbReference>
<dbReference type="InterPro" id="IPR028881">
    <property type="entry name" value="PAN2_UCH_dom"/>
</dbReference>
<dbReference type="Pfam" id="PF00929">
    <property type="entry name" value="RNase_T"/>
    <property type="match status" value="1"/>
</dbReference>
<evidence type="ECO:0000313" key="4">
    <source>
        <dbReference type="Proteomes" id="UP000324585"/>
    </source>
</evidence>
<dbReference type="InterPro" id="IPR028889">
    <property type="entry name" value="USP"/>
</dbReference>
<dbReference type="EMBL" id="VRMN01000009">
    <property type="protein sequence ID" value="KAA8492636.1"/>
    <property type="molecule type" value="Genomic_DNA"/>
</dbReference>
<reference evidence="4" key="1">
    <citation type="journal article" date="2019" name="Nat. Commun.">
        <title>Expansion of phycobilisome linker gene families in mesophilic red algae.</title>
        <authorList>
            <person name="Lee J."/>
            <person name="Kim D."/>
            <person name="Bhattacharya D."/>
            <person name="Yoon H.S."/>
        </authorList>
    </citation>
    <scope>NUCLEOTIDE SEQUENCE [LARGE SCALE GENOMIC DNA]</scope>
    <source>
        <strain evidence="4">CCMP 1328</strain>
    </source>
</reference>
<evidence type="ECO:0000256" key="1">
    <source>
        <dbReference type="SAM" id="MobiDB-lite"/>
    </source>
</evidence>
<dbReference type="PANTHER" id="PTHR15728">
    <property type="entry name" value="DEADENYLATION COMPLEX CATALYTIC SUBUNIT PAN2"/>
    <property type="match status" value="1"/>
</dbReference>
<feature type="compositionally biased region" description="Low complexity" evidence="1">
    <location>
        <begin position="690"/>
        <end position="707"/>
    </location>
</feature>
<evidence type="ECO:0000259" key="2">
    <source>
        <dbReference type="PROSITE" id="PS50235"/>
    </source>
</evidence>
<dbReference type="InterPro" id="IPR036322">
    <property type="entry name" value="WD40_repeat_dom_sf"/>
</dbReference>
<accession>A0A5J4YMM7</accession>
<feature type="compositionally biased region" description="Polar residues" evidence="1">
    <location>
        <begin position="532"/>
        <end position="541"/>
    </location>
</feature>
<dbReference type="InterPro" id="IPR036397">
    <property type="entry name" value="RNaseH_sf"/>
</dbReference>
<dbReference type="AlphaFoldDB" id="A0A5J4YMM7"/>
<dbReference type="Gene3D" id="2.130.10.10">
    <property type="entry name" value="YVTN repeat-like/Quinoprotein amine dehydrogenase"/>
    <property type="match status" value="1"/>
</dbReference>
<dbReference type="InterPro" id="IPR013520">
    <property type="entry name" value="Ribonucl_H"/>
</dbReference>
<organism evidence="3 4">
    <name type="scientific">Porphyridium purpureum</name>
    <name type="common">Red alga</name>
    <name type="synonym">Porphyridium cruentum</name>
    <dbReference type="NCBI Taxonomy" id="35688"/>
    <lineage>
        <taxon>Eukaryota</taxon>
        <taxon>Rhodophyta</taxon>
        <taxon>Bangiophyceae</taxon>
        <taxon>Porphyridiales</taxon>
        <taxon>Porphyridiaceae</taxon>
        <taxon>Porphyridium</taxon>
    </lineage>
</organism>
<dbReference type="SUPFAM" id="SSF50978">
    <property type="entry name" value="WD40 repeat-like"/>
    <property type="match status" value="1"/>
</dbReference>
<dbReference type="OrthoDB" id="16516at2759"/>
<dbReference type="Gene3D" id="3.30.420.10">
    <property type="entry name" value="Ribonuclease H-like superfamily/Ribonuclease H"/>
    <property type="match status" value="1"/>
</dbReference>
<dbReference type="GO" id="GO:0003676">
    <property type="term" value="F:nucleic acid binding"/>
    <property type="evidence" value="ECO:0007669"/>
    <property type="project" value="InterPro"/>
</dbReference>
<dbReference type="GO" id="GO:0000289">
    <property type="term" value="P:nuclear-transcribed mRNA poly(A) tail shortening"/>
    <property type="evidence" value="ECO:0007669"/>
    <property type="project" value="TreeGrafter"/>
</dbReference>
<dbReference type="Gene3D" id="3.90.70.10">
    <property type="entry name" value="Cysteine proteinases"/>
    <property type="match status" value="1"/>
</dbReference>
<dbReference type="Pfam" id="PF13423">
    <property type="entry name" value="UCH_1"/>
    <property type="match status" value="1"/>
</dbReference>
<feature type="region of interest" description="Disordered" evidence="1">
    <location>
        <begin position="686"/>
        <end position="707"/>
    </location>
</feature>
<name>A0A5J4YMM7_PORPP</name>
<feature type="region of interest" description="Disordered" evidence="1">
    <location>
        <begin position="521"/>
        <end position="541"/>
    </location>
</feature>
<dbReference type="InterPro" id="IPR015943">
    <property type="entry name" value="WD40/YVTN_repeat-like_dom_sf"/>
</dbReference>